<keyword evidence="2" id="KW-1185">Reference proteome</keyword>
<dbReference type="RefSeq" id="XP_018144359.1">
    <property type="nucleotide sequence ID" value="XM_018287367.1"/>
</dbReference>
<dbReference type="Proteomes" id="UP000078397">
    <property type="component" value="Unassembled WGS sequence"/>
</dbReference>
<dbReference type="GeneID" id="28851361"/>
<dbReference type="KEGG" id="pchm:VFPPC_08708"/>
<dbReference type="EMBL" id="LSBJ02000004">
    <property type="protein sequence ID" value="OAQ67272.1"/>
    <property type="molecule type" value="Genomic_DNA"/>
</dbReference>
<comment type="caution">
    <text evidence="1">The sequence shown here is derived from an EMBL/GenBank/DDBJ whole genome shotgun (WGS) entry which is preliminary data.</text>
</comment>
<proteinExistence type="predicted"/>
<evidence type="ECO:0000313" key="1">
    <source>
        <dbReference type="EMBL" id="OAQ67272.1"/>
    </source>
</evidence>
<reference evidence="1 2" key="1">
    <citation type="journal article" date="2016" name="PLoS Pathog.">
        <title>Biosynthesis of antibiotic leucinostatins in bio-control fungus Purpureocillium lilacinum and their inhibition on phytophthora revealed by genome mining.</title>
        <authorList>
            <person name="Wang G."/>
            <person name="Liu Z."/>
            <person name="Lin R."/>
            <person name="Li E."/>
            <person name="Mao Z."/>
            <person name="Ling J."/>
            <person name="Yang Y."/>
            <person name="Yin W.B."/>
            <person name="Xie B."/>
        </authorList>
    </citation>
    <scope>NUCLEOTIDE SEQUENCE [LARGE SCALE GENOMIC DNA]</scope>
    <source>
        <strain evidence="1">170</strain>
    </source>
</reference>
<evidence type="ECO:0000313" key="2">
    <source>
        <dbReference type="Proteomes" id="UP000078397"/>
    </source>
</evidence>
<gene>
    <name evidence="1" type="ORF">VFPPC_08708</name>
</gene>
<protein>
    <submittedName>
        <fullName evidence="1">F-box-like domain-containing protein</fullName>
    </submittedName>
</protein>
<dbReference type="STRING" id="1380566.A0A179FNU9"/>
<accession>A0A179FNU9</accession>
<dbReference type="OrthoDB" id="2305901at2759"/>
<sequence length="293" mass="33481">MATPATSATHRALLLPEILTNIFEHIISETYYLEEEFDEDAAYEEMCGGSTTFGESLERTRRGSITLCHPFTDSITPNNPCPEPQPLQPTDEDVEKAPEYNTNNLPQAGYTQNGVLRRCTLVCKTWFHAASPILWSNDTFAYYFSRTGNSHLLSRIQPHRRQYYINFLPRIPLRLASQSNHDEVNAALEGCVFPQERITLYMDFGEVFVPTIAAPGVKIVELDPHYEDEPVTYFVRRREWDGILGQVAEAFPGAEVVRFLDETRMYPGSLERFRGRMGMLRELECSRVIVEGD</sequence>
<organism evidence="1 2">
    <name type="scientific">Pochonia chlamydosporia 170</name>
    <dbReference type="NCBI Taxonomy" id="1380566"/>
    <lineage>
        <taxon>Eukaryota</taxon>
        <taxon>Fungi</taxon>
        <taxon>Dikarya</taxon>
        <taxon>Ascomycota</taxon>
        <taxon>Pezizomycotina</taxon>
        <taxon>Sordariomycetes</taxon>
        <taxon>Hypocreomycetidae</taxon>
        <taxon>Hypocreales</taxon>
        <taxon>Clavicipitaceae</taxon>
        <taxon>Pochonia</taxon>
    </lineage>
</organism>
<dbReference type="AlphaFoldDB" id="A0A179FNU9"/>
<name>A0A179FNU9_METCM</name>